<evidence type="ECO:0000256" key="2">
    <source>
        <dbReference type="SAM" id="SignalP"/>
    </source>
</evidence>
<feature type="domain" description="SLH" evidence="4">
    <location>
        <begin position="523"/>
        <end position="582"/>
    </location>
</feature>
<evidence type="ECO:0000313" key="6">
    <source>
        <dbReference type="Proteomes" id="UP001652431"/>
    </source>
</evidence>
<organism evidence="5 6">
    <name type="scientific">Dorea acetigenes</name>
    <dbReference type="NCBI Taxonomy" id="2981787"/>
    <lineage>
        <taxon>Bacteria</taxon>
        <taxon>Bacillati</taxon>
        <taxon>Bacillota</taxon>
        <taxon>Clostridia</taxon>
        <taxon>Lachnospirales</taxon>
        <taxon>Lachnospiraceae</taxon>
        <taxon>Dorea</taxon>
    </lineage>
</organism>
<dbReference type="Gene3D" id="3.40.250.10">
    <property type="entry name" value="Rhodanese-like domain"/>
    <property type="match status" value="4"/>
</dbReference>
<dbReference type="InterPro" id="IPR050229">
    <property type="entry name" value="GlpE_sulfurtransferase"/>
</dbReference>
<feature type="domain" description="Rhodanese" evidence="3">
    <location>
        <begin position="297"/>
        <end position="401"/>
    </location>
</feature>
<accession>A0ABT2RHZ9</accession>
<sequence length="709" mass="77257">MKKKLLALLLAGTMVFSNASLVFAAEEDPIASAEEAEATYNFVTPADAVKAAADGSAYILDVRLFENYTAGRITNSLWCPQFPLDDESLDAKLADYAKATFMGEGDTKPIYIVCNSGQRGAQRATANLLAAGIDEARIFTITGGAAALKEIEGALTTERHNDAIDWKYVEPADAIAAVDNDEIQIIDVRSEADFAKGHLKGALNCSLGTPADAALQNAFAAWVPENLDADQPIYITCYSGNRCAKTAISILKDLGYDTDKAYIIRGGASDATLSGAFVTDEPEYQFVTPEAALTASKEDTAYILDVRLFENYTAGRIANSLWCPQFPLDDESLDAGLVDYAKATFMGEGDTKPIYIVCNSGQRGAQRATRNLLAAGIAEDRIFTITGGAAALEKIEGALTTNRYDEKIDWKYVEAQKAVDDLDSEDYIQYIDVRDADSYTEGHLPGAINCNLKDVENADLQIAFAEWASSNLDADSPIYITCFSGNRCAKTAISILKDLGFDTNNIFIITGGAGNKTVSDAFVSLPFTDVYGADWYYNYVEFTYFTELMTGKDKNTFAPTEDLARAQFALILYRMEGSPKVNTTEPTFPDAGEDWYKDAVIWANQNKIITGYTNTGLFGPSDPITREQMATIMYRYANYKKWDVTASDDLSTFPDASSVTAFAKDAMEWVVANEIITGNNGKLDPQGSAVRAQASTIITRFVTTYPVFE</sequence>
<feature type="domain" description="Rhodanese" evidence="3">
    <location>
        <begin position="428"/>
        <end position="512"/>
    </location>
</feature>
<evidence type="ECO:0000259" key="4">
    <source>
        <dbReference type="PROSITE" id="PS51272"/>
    </source>
</evidence>
<dbReference type="PANTHER" id="PTHR43031">
    <property type="entry name" value="FAD-DEPENDENT OXIDOREDUCTASE"/>
    <property type="match status" value="1"/>
</dbReference>
<feature type="domain" description="Rhodanese" evidence="3">
    <location>
        <begin position="179"/>
        <end position="267"/>
    </location>
</feature>
<evidence type="ECO:0000259" key="3">
    <source>
        <dbReference type="PROSITE" id="PS50206"/>
    </source>
</evidence>
<dbReference type="PROSITE" id="PS50206">
    <property type="entry name" value="RHODANESE_3"/>
    <property type="match status" value="4"/>
</dbReference>
<dbReference type="SUPFAM" id="SSF52821">
    <property type="entry name" value="Rhodanese/Cell cycle control phosphatase"/>
    <property type="match status" value="4"/>
</dbReference>
<feature type="chain" id="PRO_5045563204" evidence="2">
    <location>
        <begin position="25"/>
        <end position="709"/>
    </location>
</feature>
<proteinExistence type="predicted"/>
<dbReference type="InterPro" id="IPR036873">
    <property type="entry name" value="Rhodanese-like_dom_sf"/>
</dbReference>
<dbReference type="InterPro" id="IPR001763">
    <property type="entry name" value="Rhodanese-like_dom"/>
</dbReference>
<evidence type="ECO:0000256" key="1">
    <source>
        <dbReference type="ARBA" id="ARBA00022737"/>
    </source>
</evidence>
<dbReference type="RefSeq" id="WP_158367282.1">
    <property type="nucleotide sequence ID" value="NZ_JAOQJU010000001.1"/>
</dbReference>
<dbReference type="CDD" id="cd00158">
    <property type="entry name" value="RHOD"/>
    <property type="match status" value="4"/>
</dbReference>
<dbReference type="PROSITE" id="PS51272">
    <property type="entry name" value="SLH"/>
    <property type="match status" value="3"/>
</dbReference>
<feature type="signal peptide" evidence="2">
    <location>
        <begin position="1"/>
        <end position="24"/>
    </location>
</feature>
<keyword evidence="6" id="KW-1185">Reference proteome</keyword>
<dbReference type="PANTHER" id="PTHR43031:SF1">
    <property type="entry name" value="PYRIDINE NUCLEOTIDE-DISULPHIDE OXIDOREDUCTASE"/>
    <property type="match status" value="1"/>
</dbReference>
<feature type="domain" description="SLH" evidence="4">
    <location>
        <begin position="650"/>
        <end position="709"/>
    </location>
</feature>
<keyword evidence="1" id="KW-0677">Repeat</keyword>
<protein>
    <submittedName>
        <fullName evidence="5">Rhodanese-like domain-containing protein</fullName>
    </submittedName>
</protein>
<name>A0ABT2RHZ9_9FIRM</name>
<evidence type="ECO:0000313" key="5">
    <source>
        <dbReference type="EMBL" id="MCU6685027.1"/>
    </source>
</evidence>
<comment type="caution">
    <text evidence="5">The sequence shown here is derived from an EMBL/GenBank/DDBJ whole genome shotgun (WGS) entry which is preliminary data.</text>
</comment>
<dbReference type="Proteomes" id="UP001652431">
    <property type="component" value="Unassembled WGS sequence"/>
</dbReference>
<dbReference type="Pfam" id="PF00395">
    <property type="entry name" value="SLH"/>
    <property type="match status" value="3"/>
</dbReference>
<dbReference type="Pfam" id="PF00581">
    <property type="entry name" value="Rhodanese"/>
    <property type="match status" value="4"/>
</dbReference>
<keyword evidence="2" id="KW-0732">Signal</keyword>
<gene>
    <name evidence="5" type="ORF">OCV99_00400</name>
</gene>
<dbReference type="EMBL" id="JAOQJU010000001">
    <property type="protein sequence ID" value="MCU6685027.1"/>
    <property type="molecule type" value="Genomic_DNA"/>
</dbReference>
<reference evidence="5 6" key="1">
    <citation type="journal article" date="2021" name="ISME Commun">
        <title>Automated analysis of genomic sequences facilitates high-throughput and comprehensive description of bacteria.</title>
        <authorList>
            <person name="Hitch T.C.A."/>
        </authorList>
    </citation>
    <scope>NUCLEOTIDE SEQUENCE [LARGE SCALE GENOMIC DNA]</scope>
    <source>
        <strain evidence="5 6">Sanger_03</strain>
    </source>
</reference>
<dbReference type="InterPro" id="IPR001119">
    <property type="entry name" value="SLH_dom"/>
</dbReference>
<dbReference type="SMART" id="SM00450">
    <property type="entry name" value="RHOD"/>
    <property type="match status" value="4"/>
</dbReference>
<feature type="domain" description="Rhodanese" evidence="3">
    <location>
        <begin position="53"/>
        <end position="157"/>
    </location>
</feature>
<feature type="domain" description="SLH" evidence="4">
    <location>
        <begin position="583"/>
        <end position="647"/>
    </location>
</feature>